<dbReference type="InterPro" id="IPR036641">
    <property type="entry name" value="HPT_dom_sf"/>
</dbReference>
<evidence type="ECO:0000256" key="8">
    <source>
        <dbReference type="ARBA" id="ARBA00022692"/>
    </source>
</evidence>
<evidence type="ECO:0000313" key="22">
    <source>
        <dbReference type="EMBL" id="TFH81701.1"/>
    </source>
</evidence>
<evidence type="ECO:0000259" key="21">
    <source>
        <dbReference type="PROSITE" id="PS50894"/>
    </source>
</evidence>
<dbReference type="GO" id="GO:0000155">
    <property type="term" value="F:phosphorelay sensor kinase activity"/>
    <property type="evidence" value="ECO:0007669"/>
    <property type="project" value="InterPro"/>
</dbReference>
<dbReference type="CDD" id="cd00082">
    <property type="entry name" value="HisKA"/>
    <property type="match status" value="1"/>
</dbReference>
<dbReference type="Pfam" id="PF00497">
    <property type="entry name" value="SBP_bac_3"/>
    <property type="match status" value="2"/>
</dbReference>
<dbReference type="Pfam" id="PF00512">
    <property type="entry name" value="HisKA"/>
    <property type="match status" value="1"/>
</dbReference>
<evidence type="ECO:0000256" key="17">
    <source>
        <dbReference type="PROSITE-ProRule" id="PRU00169"/>
    </source>
</evidence>
<dbReference type="Pfam" id="PF01627">
    <property type="entry name" value="Hpt"/>
    <property type="match status" value="1"/>
</dbReference>
<dbReference type="Proteomes" id="UP000297555">
    <property type="component" value="Unassembled WGS sequence"/>
</dbReference>
<dbReference type="PROSITE" id="PS50110">
    <property type="entry name" value="RESPONSE_REGULATORY"/>
    <property type="match status" value="1"/>
</dbReference>
<evidence type="ECO:0000256" key="18">
    <source>
        <dbReference type="SAM" id="SignalP"/>
    </source>
</evidence>
<keyword evidence="13" id="KW-1133">Transmembrane helix</keyword>
<keyword evidence="7" id="KW-0808">Transferase</keyword>
<dbReference type="SMART" id="SM00448">
    <property type="entry name" value="REC"/>
    <property type="match status" value="1"/>
</dbReference>
<dbReference type="GO" id="GO:0005524">
    <property type="term" value="F:ATP binding"/>
    <property type="evidence" value="ECO:0007669"/>
    <property type="project" value="UniProtKB-KW"/>
</dbReference>
<dbReference type="InterPro" id="IPR049871">
    <property type="entry name" value="BvgS-like_periplasmic2"/>
</dbReference>
<dbReference type="SUPFAM" id="SSF47226">
    <property type="entry name" value="Histidine-containing phosphotransfer domain, HPT domain"/>
    <property type="match status" value="1"/>
</dbReference>
<evidence type="ECO:0000256" key="9">
    <source>
        <dbReference type="ARBA" id="ARBA00022729"/>
    </source>
</evidence>
<keyword evidence="4" id="KW-1003">Cell membrane</keyword>
<evidence type="ECO:0000256" key="10">
    <source>
        <dbReference type="ARBA" id="ARBA00022741"/>
    </source>
</evidence>
<dbReference type="SMART" id="SM00387">
    <property type="entry name" value="HATPase_c"/>
    <property type="match status" value="1"/>
</dbReference>
<evidence type="ECO:0000259" key="20">
    <source>
        <dbReference type="PROSITE" id="PS50110"/>
    </source>
</evidence>
<dbReference type="AlphaFoldDB" id="A0A4Y8VN07"/>
<evidence type="ECO:0000256" key="7">
    <source>
        <dbReference type="ARBA" id="ARBA00022679"/>
    </source>
</evidence>
<evidence type="ECO:0000256" key="15">
    <source>
        <dbReference type="ARBA" id="ARBA00023136"/>
    </source>
</evidence>
<evidence type="ECO:0000256" key="16">
    <source>
        <dbReference type="PROSITE-ProRule" id="PRU00110"/>
    </source>
</evidence>
<protein>
    <recommendedName>
        <fullName evidence="3">histidine kinase</fullName>
        <ecNumber evidence="3">2.7.13.3</ecNumber>
    </recommendedName>
</protein>
<dbReference type="InterPro" id="IPR008207">
    <property type="entry name" value="Sig_transdc_His_kin_Hpt_dom"/>
</dbReference>
<keyword evidence="12" id="KW-0067">ATP-binding</keyword>
<dbReference type="PRINTS" id="PR00344">
    <property type="entry name" value="BCTRLSENSOR"/>
</dbReference>
<dbReference type="OrthoDB" id="9797243at2"/>
<dbReference type="Gene3D" id="3.40.190.10">
    <property type="entry name" value="Periplasmic binding protein-like II"/>
    <property type="match status" value="4"/>
</dbReference>
<accession>A0A4Y8VN07</accession>
<name>A0A4Y8VN07_9PSED</name>
<feature type="domain" description="Histidine kinase" evidence="19">
    <location>
        <begin position="589"/>
        <end position="811"/>
    </location>
</feature>
<dbReference type="InterPro" id="IPR003661">
    <property type="entry name" value="HisK_dim/P_dom"/>
</dbReference>
<dbReference type="PANTHER" id="PTHR43047:SF72">
    <property type="entry name" value="OSMOSENSING HISTIDINE PROTEIN KINASE SLN1"/>
    <property type="match status" value="1"/>
</dbReference>
<dbReference type="PROSITE" id="PS50894">
    <property type="entry name" value="HPT"/>
    <property type="match status" value="1"/>
</dbReference>
<dbReference type="SUPFAM" id="SSF53850">
    <property type="entry name" value="Periplasmic binding protein-like II"/>
    <property type="match status" value="2"/>
</dbReference>
<dbReference type="PROSITE" id="PS50109">
    <property type="entry name" value="HIS_KIN"/>
    <property type="match status" value="1"/>
</dbReference>
<dbReference type="InterPro" id="IPR001789">
    <property type="entry name" value="Sig_transdc_resp-reg_receiver"/>
</dbReference>
<evidence type="ECO:0000256" key="12">
    <source>
        <dbReference type="ARBA" id="ARBA00022840"/>
    </source>
</evidence>
<keyword evidence="8" id="KW-0812">Transmembrane</keyword>
<evidence type="ECO:0000256" key="4">
    <source>
        <dbReference type="ARBA" id="ARBA00022475"/>
    </source>
</evidence>
<keyword evidence="11" id="KW-0418">Kinase</keyword>
<dbReference type="GO" id="GO:0005886">
    <property type="term" value="C:plasma membrane"/>
    <property type="evidence" value="ECO:0007669"/>
    <property type="project" value="UniProtKB-SubCell"/>
</dbReference>
<dbReference type="CDD" id="cd17546">
    <property type="entry name" value="REC_hyHK_CKI1_RcsC-like"/>
    <property type="match status" value="1"/>
</dbReference>
<evidence type="ECO:0000256" key="11">
    <source>
        <dbReference type="ARBA" id="ARBA00022777"/>
    </source>
</evidence>
<evidence type="ECO:0000256" key="13">
    <source>
        <dbReference type="ARBA" id="ARBA00022989"/>
    </source>
</evidence>
<feature type="domain" description="HPt" evidence="21">
    <location>
        <begin position="980"/>
        <end position="1073"/>
    </location>
</feature>
<evidence type="ECO:0000256" key="14">
    <source>
        <dbReference type="ARBA" id="ARBA00023012"/>
    </source>
</evidence>
<dbReference type="CDD" id="cd16922">
    <property type="entry name" value="HATPase_EvgS-ArcB-TorS-like"/>
    <property type="match status" value="1"/>
</dbReference>
<keyword evidence="9 18" id="KW-0732">Signal</keyword>
<dbReference type="SMART" id="SM00388">
    <property type="entry name" value="HisKA"/>
    <property type="match status" value="1"/>
</dbReference>
<feature type="chain" id="PRO_5021464529" description="histidine kinase" evidence="18">
    <location>
        <begin position="24"/>
        <end position="1073"/>
    </location>
</feature>
<dbReference type="InterPro" id="IPR005467">
    <property type="entry name" value="His_kinase_dom"/>
</dbReference>
<evidence type="ECO:0000256" key="6">
    <source>
        <dbReference type="ARBA" id="ARBA00022553"/>
    </source>
</evidence>
<keyword evidence="14" id="KW-0902">Two-component regulatory system</keyword>
<evidence type="ECO:0000313" key="23">
    <source>
        <dbReference type="Proteomes" id="UP000297555"/>
    </source>
</evidence>
<feature type="signal peptide" evidence="18">
    <location>
        <begin position="1"/>
        <end position="23"/>
    </location>
</feature>
<dbReference type="Pfam" id="PF02518">
    <property type="entry name" value="HATPase_c"/>
    <property type="match status" value="1"/>
</dbReference>
<comment type="subcellular location">
    <subcellularLocation>
        <location evidence="2">Cell inner membrane</location>
        <topology evidence="2">Multi-pass membrane protein</topology>
    </subcellularLocation>
</comment>
<dbReference type="SUPFAM" id="SSF55874">
    <property type="entry name" value="ATPase domain of HSP90 chaperone/DNA topoisomerase II/histidine kinase"/>
    <property type="match status" value="1"/>
</dbReference>
<keyword evidence="10" id="KW-0547">Nucleotide-binding</keyword>
<dbReference type="InterPro" id="IPR003594">
    <property type="entry name" value="HATPase_dom"/>
</dbReference>
<dbReference type="RefSeq" id="WP_134826052.1">
    <property type="nucleotide sequence ID" value="NZ_SPDQ01000011.1"/>
</dbReference>
<dbReference type="SUPFAM" id="SSF52172">
    <property type="entry name" value="CheY-like"/>
    <property type="match status" value="1"/>
</dbReference>
<dbReference type="SUPFAM" id="SSF47384">
    <property type="entry name" value="Homodimeric domain of signal transducing histidine kinase"/>
    <property type="match status" value="1"/>
</dbReference>
<dbReference type="Pfam" id="PF00072">
    <property type="entry name" value="Response_reg"/>
    <property type="match status" value="1"/>
</dbReference>
<dbReference type="Gene3D" id="1.10.287.130">
    <property type="match status" value="1"/>
</dbReference>
<comment type="catalytic activity">
    <reaction evidence="1">
        <text>ATP + protein L-histidine = ADP + protein N-phospho-L-histidine.</text>
        <dbReference type="EC" id="2.7.13.3"/>
    </reaction>
</comment>
<evidence type="ECO:0000259" key="19">
    <source>
        <dbReference type="PROSITE" id="PS50109"/>
    </source>
</evidence>
<comment type="caution">
    <text evidence="22">The sequence shown here is derived from an EMBL/GenBank/DDBJ whole genome shotgun (WGS) entry which is preliminary data.</text>
</comment>
<dbReference type="GO" id="GO:0009927">
    <property type="term" value="F:histidine phosphotransfer kinase activity"/>
    <property type="evidence" value="ECO:0007669"/>
    <property type="project" value="TreeGrafter"/>
</dbReference>
<dbReference type="InterPro" id="IPR001638">
    <property type="entry name" value="Solute-binding_3/MltF_N"/>
</dbReference>
<keyword evidence="6 17" id="KW-0597">Phosphoprotein</keyword>
<evidence type="ECO:0000256" key="2">
    <source>
        <dbReference type="ARBA" id="ARBA00004429"/>
    </source>
</evidence>
<dbReference type="CDD" id="cd13705">
    <property type="entry name" value="PBP2_BvgS_D1"/>
    <property type="match status" value="1"/>
</dbReference>
<reference evidence="22 23" key="1">
    <citation type="submission" date="2019-03" db="EMBL/GenBank/DDBJ databases">
        <title>Draft genome sequence of humic substances-degrading Pseudomonas kribbensis CHA-19 from forest soil.</title>
        <authorList>
            <person name="Kim D."/>
        </authorList>
    </citation>
    <scope>NUCLEOTIDE SEQUENCE [LARGE SCALE GENOMIC DNA]</scope>
    <source>
        <strain evidence="22 23">CHA-19</strain>
    </source>
</reference>
<feature type="domain" description="Response regulatory" evidence="20">
    <location>
        <begin position="832"/>
        <end position="951"/>
    </location>
</feature>
<evidence type="ECO:0000256" key="3">
    <source>
        <dbReference type="ARBA" id="ARBA00012438"/>
    </source>
</evidence>
<dbReference type="InterPro" id="IPR036890">
    <property type="entry name" value="HATPase_C_sf"/>
</dbReference>
<keyword evidence="15" id="KW-0472">Membrane</keyword>
<dbReference type="Gene3D" id="1.20.120.160">
    <property type="entry name" value="HPT domain"/>
    <property type="match status" value="1"/>
</dbReference>
<evidence type="ECO:0000256" key="5">
    <source>
        <dbReference type="ARBA" id="ARBA00022519"/>
    </source>
</evidence>
<organism evidence="22 23">
    <name type="scientific">Pseudomonas kribbensis</name>
    <dbReference type="NCBI Taxonomy" id="1628086"/>
    <lineage>
        <taxon>Bacteria</taxon>
        <taxon>Pseudomonadati</taxon>
        <taxon>Pseudomonadota</taxon>
        <taxon>Gammaproteobacteria</taxon>
        <taxon>Pseudomonadales</taxon>
        <taxon>Pseudomonadaceae</taxon>
        <taxon>Pseudomonas</taxon>
    </lineage>
</organism>
<dbReference type="FunFam" id="3.30.565.10:FF:000010">
    <property type="entry name" value="Sensor histidine kinase RcsC"/>
    <property type="match status" value="1"/>
</dbReference>
<keyword evidence="5" id="KW-0997">Cell inner membrane</keyword>
<dbReference type="EC" id="2.7.13.3" evidence="3"/>
<dbReference type="SMART" id="SM00062">
    <property type="entry name" value="PBPb"/>
    <property type="match status" value="2"/>
</dbReference>
<dbReference type="CDD" id="cd13707">
    <property type="entry name" value="PBP2_BvgS_D2"/>
    <property type="match status" value="1"/>
</dbReference>
<dbReference type="Gene3D" id="3.40.50.2300">
    <property type="match status" value="1"/>
</dbReference>
<dbReference type="InterPro" id="IPR004358">
    <property type="entry name" value="Sig_transdc_His_kin-like_C"/>
</dbReference>
<dbReference type="Gene3D" id="3.30.565.10">
    <property type="entry name" value="Histidine kinase-like ATPase, C-terminal domain"/>
    <property type="match status" value="1"/>
</dbReference>
<dbReference type="InterPro" id="IPR049870">
    <property type="entry name" value="BvgS-like_periplasmic1"/>
</dbReference>
<dbReference type="EMBL" id="SPDQ01000011">
    <property type="protein sequence ID" value="TFH81701.1"/>
    <property type="molecule type" value="Genomic_DNA"/>
</dbReference>
<evidence type="ECO:0000256" key="1">
    <source>
        <dbReference type="ARBA" id="ARBA00000085"/>
    </source>
</evidence>
<feature type="modified residue" description="Phosphohistidine" evidence="16">
    <location>
        <position position="1019"/>
    </location>
</feature>
<dbReference type="InterPro" id="IPR011006">
    <property type="entry name" value="CheY-like_superfamily"/>
</dbReference>
<feature type="modified residue" description="4-aspartylphosphate" evidence="17">
    <location>
        <position position="881"/>
    </location>
</feature>
<sequence>MMRPLRCILLMIFLLANAVQAFGAVQKLEIISRTRLEGVQVRLDEQDRQWLRAHPVLRIGASGPDYPPFELTRNRYELEGLTAEYADAIAQVLNVRIEVWCYPDRESAMAALKAGELDLLGTSNNYEIADPELMLSRAYAEDQPMWVTRLDEPLPDDLAGKRIAMVDDYLPASTIEKAYPQATLQRYRSILDALGAVAFGRDDLYLGDFISASYLININFHNDLQLAGPSGLDANPFAFALTRSNTRLKRLVDKALLAIPMEQRLAMELRWSAGRADMSGQARVSLSGSEQAWLDRHPSVRVGAIEDFAPLTFFDAEGKVQGLAAQLLSLISQRSGLKFEIVRGQSLDRQIEQLKAGELDLLPVVTPSSERELEMRFSRAYLNNPFVLVSGVSASSVRTLDDMAGKRLAIYRGHPLRDYLLERVQQLRLVEVPSPAAGMEAIVSGQADATLSSLMVARYLISRQYRGRTRIVGTVGDQPARIALATAPDALVLHSILNKALLSIAPKELDDLVERWGRDAVADDSYWQRHRREILLGFAGASGLLLLALGWIGFQRWQIRQRQQWLLQLQEAKDAADDANRAKSTFLAVMSHEIRTPMNALLGMLELALKHADEGVIDRGAIQVASTAGQQLLALIGDILDIARIESGHLSLAPERVNLRESVLSVCRIFEGVARQKPLSWHVELDECSNVEVMLDALRFKQVLSNLLSNAIKFTDEGDVSLRLRVFAERDGLLEIGVVIEDSGRGISAEDQQRLFSPFVQVGSQPLSVRSGSGLGLVISRSLCRMMGGDLWMTSEPGRGTRVMLRLELPVLESPGQEDVVTPTVTAAKPLDVLVVDDHPVNRLLLCRQLSELGHRVVDIGSGEQALALWRGQTFDALITDINLPGLNGYDLARAIREEETAAGRVPCLILGYTANAQLEEKQRCLAAGMDDCLFKPVLLRELSLALMAAEPDEIQVADVKEQVLPGFDVSSLLQLAGADNPLIGQLREEVLTSLRSDLERLEESGREGDRAGLKDLAHHITGGAHVIGAERVVSACRVLEQACGDGEPEAALNVAIELLRVAMYDLAQQLQA</sequence>
<dbReference type="InterPro" id="IPR036097">
    <property type="entry name" value="HisK_dim/P_sf"/>
</dbReference>
<dbReference type="PANTHER" id="PTHR43047">
    <property type="entry name" value="TWO-COMPONENT HISTIDINE PROTEIN KINASE"/>
    <property type="match status" value="1"/>
</dbReference>
<proteinExistence type="predicted"/>
<gene>
    <name evidence="22" type="ORF">E4J90_08920</name>
</gene>